<feature type="signal peptide" evidence="1">
    <location>
        <begin position="1"/>
        <end position="17"/>
    </location>
</feature>
<dbReference type="GO" id="GO:0005886">
    <property type="term" value="C:plasma membrane"/>
    <property type="evidence" value="ECO:0007669"/>
    <property type="project" value="InterPro"/>
</dbReference>
<dbReference type="EMBL" id="CP041235">
    <property type="protein sequence ID" value="QOP43738.1"/>
    <property type="molecule type" value="Genomic_DNA"/>
</dbReference>
<accession>A0A7M1B4U2</accession>
<dbReference type="RefSeq" id="WP_193149925.1">
    <property type="nucleotide sequence ID" value="NZ_CP041235.1"/>
</dbReference>
<sequence>MKYISLFILLLTQQLSAQLLVSPIDAMKENFDRNATITKKNILLTHDKFKTIQKNAGVKLTTKIYRVYIAKKNGKILGYGVLVNRKVRSKNAVTLYFFKDSVLQGIEVIAFNETLEYLPPKRWTQQFENRKTDKVLKLNREITNISGATMSAKSLTDGSRIAFAIYNMLYKDK</sequence>
<dbReference type="PANTHER" id="PTHR36118">
    <property type="entry name" value="ION-TRANSLOCATING OXIDOREDUCTASE COMPLEX SUBUNIT G"/>
    <property type="match status" value="1"/>
</dbReference>
<evidence type="ECO:0000313" key="2">
    <source>
        <dbReference type="EMBL" id="QOP43738.1"/>
    </source>
</evidence>
<name>A0A7M1B4U2_9BACT</name>
<reference evidence="2 3" key="1">
    <citation type="submission" date="2019-06" db="EMBL/GenBank/DDBJ databases">
        <title>Sulfurimonas gotlandica sp. nov., a chemoautotrophic and psychrotolerant epsilonproteobacterium isolated from a pelagic redoxcline, and an emended description of the genus Sulfurimonas.</title>
        <authorList>
            <person name="Wang S."/>
            <person name="Jiang L."/>
            <person name="Shao Z."/>
        </authorList>
    </citation>
    <scope>NUCLEOTIDE SEQUENCE [LARGE SCALE GENOMIC DNA]</scope>
    <source>
        <strain evidence="2 3">S2-6</strain>
    </source>
</reference>
<evidence type="ECO:0000256" key="1">
    <source>
        <dbReference type="SAM" id="SignalP"/>
    </source>
</evidence>
<dbReference type="GO" id="GO:0009055">
    <property type="term" value="F:electron transfer activity"/>
    <property type="evidence" value="ECO:0007669"/>
    <property type="project" value="InterPro"/>
</dbReference>
<dbReference type="PANTHER" id="PTHR36118:SF1">
    <property type="entry name" value="ION-TRANSLOCATING OXIDOREDUCTASE COMPLEX SUBUNIT G"/>
    <property type="match status" value="1"/>
</dbReference>
<organism evidence="2 3">
    <name type="scientific">Sulfurimonas sediminis</name>
    <dbReference type="NCBI Taxonomy" id="2590020"/>
    <lineage>
        <taxon>Bacteria</taxon>
        <taxon>Pseudomonadati</taxon>
        <taxon>Campylobacterota</taxon>
        <taxon>Epsilonproteobacteria</taxon>
        <taxon>Campylobacterales</taxon>
        <taxon>Sulfurimonadaceae</taxon>
        <taxon>Sulfurimonas</taxon>
    </lineage>
</organism>
<feature type="chain" id="PRO_5032556314" evidence="1">
    <location>
        <begin position="18"/>
        <end position="173"/>
    </location>
</feature>
<dbReference type="AlphaFoldDB" id="A0A7M1B4U2"/>
<gene>
    <name evidence="2" type="ORF">FJR45_07145</name>
</gene>
<dbReference type="Proteomes" id="UP000593719">
    <property type="component" value="Chromosome"/>
</dbReference>
<protein>
    <submittedName>
        <fullName evidence="2">FMN-binding protein</fullName>
    </submittedName>
</protein>
<keyword evidence="3" id="KW-1185">Reference proteome</keyword>
<evidence type="ECO:0000313" key="3">
    <source>
        <dbReference type="Proteomes" id="UP000593719"/>
    </source>
</evidence>
<keyword evidence="1" id="KW-0732">Signal</keyword>
<dbReference type="GO" id="GO:0022900">
    <property type="term" value="P:electron transport chain"/>
    <property type="evidence" value="ECO:0007669"/>
    <property type="project" value="InterPro"/>
</dbReference>
<dbReference type="InterPro" id="IPR010209">
    <property type="entry name" value="Ion_transpt_RnfG/RsxG"/>
</dbReference>
<dbReference type="KEGG" id="ssei:FJR45_07145"/>
<proteinExistence type="predicted"/>